<feature type="transmembrane region" description="Helical" evidence="8">
    <location>
        <begin position="160"/>
        <end position="183"/>
    </location>
</feature>
<dbReference type="InterPro" id="IPR051605">
    <property type="entry name" value="CstA"/>
</dbReference>
<accession>A0A9X4LNS3</accession>
<feature type="transmembrane region" description="Helical" evidence="8">
    <location>
        <begin position="640"/>
        <end position="660"/>
    </location>
</feature>
<proteinExistence type="inferred from homology"/>
<evidence type="ECO:0000256" key="4">
    <source>
        <dbReference type="ARBA" id="ARBA00022475"/>
    </source>
</evidence>
<feature type="transmembrane region" description="Helical" evidence="8">
    <location>
        <begin position="217"/>
        <end position="236"/>
    </location>
</feature>
<organism evidence="10 11">
    <name type="scientific">Pelomonas aquatica</name>
    <dbReference type="NCBI Taxonomy" id="431058"/>
    <lineage>
        <taxon>Bacteria</taxon>
        <taxon>Pseudomonadati</taxon>
        <taxon>Pseudomonadota</taxon>
        <taxon>Betaproteobacteria</taxon>
        <taxon>Burkholderiales</taxon>
        <taxon>Sphaerotilaceae</taxon>
        <taxon>Roseateles</taxon>
    </lineage>
</organism>
<comment type="caution">
    <text evidence="10">The sequence shown here is derived from an EMBL/GenBank/DDBJ whole genome shotgun (WGS) entry which is preliminary data.</text>
</comment>
<evidence type="ECO:0000256" key="6">
    <source>
        <dbReference type="ARBA" id="ARBA00022989"/>
    </source>
</evidence>
<evidence type="ECO:0000313" key="11">
    <source>
        <dbReference type="Proteomes" id="UP001152766"/>
    </source>
</evidence>
<keyword evidence="7 8" id="KW-0472">Membrane</keyword>
<keyword evidence="4" id="KW-1003">Cell membrane</keyword>
<dbReference type="Pfam" id="PF02554">
    <property type="entry name" value="CstA"/>
    <property type="match status" value="1"/>
</dbReference>
<feature type="transmembrane region" description="Helical" evidence="8">
    <location>
        <begin position="256"/>
        <end position="277"/>
    </location>
</feature>
<gene>
    <name evidence="10" type="ORF">EXJ73_18125</name>
</gene>
<dbReference type="Proteomes" id="UP001152766">
    <property type="component" value="Unassembled WGS sequence"/>
</dbReference>
<dbReference type="GO" id="GO:0005886">
    <property type="term" value="C:plasma membrane"/>
    <property type="evidence" value="ECO:0007669"/>
    <property type="project" value="UniProtKB-SubCell"/>
</dbReference>
<dbReference type="EMBL" id="SGUG01000032">
    <property type="protein sequence ID" value="MDG0864385.1"/>
    <property type="molecule type" value="Genomic_DNA"/>
</dbReference>
<feature type="transmembrane region" description="Helical" evidence="8">
    <location>
        <begin position="189"/>
        <end position="210"/>
    </location>
</feature>
<evidence type="ECO:0000313" key="10">
    <source>
        <dbReference type="EMBL" id="MDG0864385.1"/>
    </source>
</evidence>
<evidence type="ECO:0000256" key="3">
    <source>
        <dbReference type="ARBA" id="ARBA00022448"/>
    </source>
</evidence>
<dbReference type="InterPro" id="IPR003706">
    <property type="entry name" value="CstA_N"/>
</dbReference>
<dbReference type="PANTHER" id="PTHR30252:SF3">
    <property type="entry name" value="PYRUVATE_PROTON SYMPORTER BTST"/>
    <property type="match status" value="1"/>
</dbReference>
<evidence type="ECO:0000256" key="7">
    <source>
        <dbReference type="ARBA" id="ARBA00023136"/>
    </source>
</evidence>
<feature type="transmembrane region" description="Helical" evidence="8">
    <location>
        <begin position="93"/>
        <end position="111"/>
    </location>
</feature>
<feature type="transmembrane region" description="Helical" evidence="8">
    <location>
        <begin position="32"/>
        <end position="52"/>
    </location>
</feature>
<comment type="similarity">
    <text evidence="2">Belongs to the peptide transporter carbon starvation (CstA) (TC 2.A.114) family.</text>
</comment>
<feature type="transmembrane region" description="Helical" evidence="8">
    <location>
        <begin position="541"/>
        <end position="566"/>
    </location>
</feature>
<evidence type="ECO:0000256" key="1">
    <source>
        <dbReference type="ARBA" id="ARBA00004651"/>
    </source>
</evidence>
<dbReference type="RefSeq" id="WP_268153987.1">
    <property type="nucleotide sequence ID" value="NZ_JAPPUW010000030.1"/>
</dbReference>
<reference evidence="10" key="1">
    <citation type="submission" date="2019-02" db="EMBL/GenBank/DDBJ databases">
        <title>Draft genome of the type strain Pelomonas aquatica CCUG 52575T.</title>
        <authorList>
            <person name="Gomila M."/>
            <person name="Lalucat J."/>
        </authorList>
    </citation>
    <scope>NUCLEOTIDE SEQUENCE</scope>
    <source>
        <strain evidence="10">CCUG 52575</strain>
    </source>
</reference>
<keyword evidence="3" id="KW-0813">Transport</keyword>
<feature type="transmembrane region" description="Helical" evidence="8">
    <location>
        <begin position="573"/>
        <end position="594"/>
    </location>
</feature>
<feature type="transmembrane region" description="Helical" evidence="8">
    <location>
        <begin position="465"/>
        <end position="489"/>
    </location>
</feature>
<dbReference type="GO" id="GO:0009267">
    <property type="term" value="P:cellular response to starvation"/>
    <property type="evidence" value="ECO:0007669"/>
    <property type="project" value="InterPro"/>
</dbReference>
<feature type="domain" description="CstA N-terminal" evidence="9">
    <location>
        <begin position="34"/>
        <end position="591"/>
    </location>
</feature>
<comment type="subcellular location">
    <subcellularLocation>
        <location evidence="1">Cell membrane</location>
        <topology evidence="1">Multi-pass membrane protein</topology>
    </subcellularLocation>
</comment>
<feature type="transmembrane region" description="Helical" evidence="8">
    <location>
        <begin position="366"/>
        <end position="393"/>
    </location>
</feature>
<evidence type="ECO:0000256" key="2">
    <source>
        <dbReference type="ARBA" id="ARBA00007755"/>
    </source>
</evidence>
<feature type="transmembrane region" description="Helical" evidence="8">
    <location>
        <begin position="7"/>
        <end position="26"/>
    </location>
</feature>
<feature type="transmembrane region" description="Helical" evidence="8">
    <location>
        <begin position="325"/>
        <end position="345"/>
    </location>
</feature>
<feature type="transmembrane region" description="Helical" evidence="8">
    <location>
        <begin position="510"/>
        <end position="529"/>
    </location>
</feature>
<keyword evidence="11" id="KW-1185">Reference proteome</keyword>
<evidence type="ECO:0000256" key="8">
    <source>
        <dbReference type="SAM" id="Phobius"/>
    </source>
</evidence>
<sequence>MQNLRRHLMWAGVAILGAASLATVALSRGEAISALWVVAAALCTYLIAYRYYSLFIADKVLGLDARRQTPAWKYNDGLDYVPTNKHVLYGHHFAAIAGAGPLVGPVLAAQMGYLPGLLWILAGVVFAGAVQDFIVLFISTRRDGRSLGDLVKQEMGTVPGLIALFGAFMIMIIILAVLALIVVKALADSPWGTFTVAATIPVALFMGVYLRFIRPGRIGEVSVIGFVLLMAAIFGGQAVSESATLAPLFTFTPVQLVWALIGYGFVAACIPVWLLLAPRDYLSTFLKIGTIVALAIGIVIVAPPLKMPALTQFATGGGPVWAGNLFPFLFVTIACGAVSGFHALISSGTSPKLLENETHARYIGYGGMLAESFVAVMALVAASCIEPGVYFAMNSPAAVVGKDAATVAQTLSTWGFVITPDMLTQAAADVGEKTILARAGGAPTLAVGMAEILHQVVGGKALMAFWYHFAILFEALFILTAVDAGTRAGRFMLQDLLGSFVPSLKRTENWVANLIATGLCVAAWGYFLYQGVVDPLGGINTLWPLFGIANQMLAAVALLLGTVVIFKMKKDRYAWVTAVPAAWLLACTMTAGWLKIFSADPKLGFLAHADKYAAAIAEGKVLAPAKTLAAMSRVVFNDRLDAALCALFMGVVLSVLVYSVKAVLAARRNGRPTTQEAAFVPLPAGQHA</sequence>
<dbReference type="AlphaFoldDB" id="A0A9X4LNS3"/>
<keyword evidence="6 8" id="KW-1133">Transmembrane helix</keyword>
<protein>
    <submittedName>
        <fullName evidence="10">Carbon starvation protein A</fullName>
    </submittedName>
</protein>
<evidence type="ECO:0000256" key="5">
    <source>
        <dbReference type="ARBA" id="ARBA00022692"/>
    </source>
</evidence>
<name>A0A9X4LNS3_9BURK</name>
<feature type="transmembrane region" description="Helical" evidence="8">
    <location>
        <begin position="284"/>
        <end position="305"/>
    </location>
</feature>
<evidence type="ECO:0000259" key="9">
    <source>
        <dbReference type="Pfam" id="PF02554"/>
    </source>
</evidence>
<dbReference type="PANTHER" id="PTHR30252">
    <property type="entry name" value="INNER MEMBRANE PEPTIDE TRANSPORTER"/>
    <property type="match status" value="1"/>
</dbReference>
<feature type="transmembrane region" description="Helical" evidence="8">
    <location>
        <begin position="117"/>
        <end position="139"/>
    </location>
</feature>
<keyword evidence="5 8" id="KW-0812">Transmembrane</keyword>